<feature type="transmembrane region" description="Helical" evidence="7">
    <location>
        <begin position="258"/>
        <end position="280"/>
    </location>
</feature>
<dbReference type="PROSITE" id="PS50850">
    <property type="entry name" value="MFS"/>
    <property type="match status" value="1"/>
</dbReference>
<dbReference type="PRINTS" id="PR01035">
    <property type="entry name" value="TCRTETA"/>
</dbReference>
<dbReference type="InterPro" id="IPR011701">
    <property type="entry name" value="MFS"/>
</dbReference>
<dbReference type="SUPFAM" id="SSF103473">
    <property type="entry name" value="MFS general substrate transporter"/>
    <property type="match status" value="1"/>
</dbReference>
<feature type="region of interest" description="Disordered" evidence="6">
    <location>
        <begin position="41"/>
        <end position="78"/>
    </location>
</feature>
<keyword evidence="2" id="KW-0813">Transport</keyword>
<feature type="transmembrane region" description="Helical" evidence="7">
    <location>
        <begin position="312"/>
        <end position="330"/>
    </location>
</feature>
<protein>
    <submittedName>
        <fullName evidence="10">MFS general substrate transporter</fullName>
    </submittedName>
</protein>
<dbReference type="InterPro" id="IPR020846">
    <property type="entry name" value="MFS_dom"/>
</dbReference>
<evidence type="ECO:0000259" key="9">
    <source>
        <dbReference type="PROSITE" id="PS50850"/>
    </source>
</evidence>
<dbReference type="Pfam" id="PF07690">
    <property type="entry name" value="MFS_1"/>
    <property type="match status" value="1"/>
</dbReference>
<evidence type="ECO:0000256" key="4">
    <source>
        <dbReference type="ARBA" id="ARBA00022989"/>
    </source>
</evidence>
<sequence>MGPKIPVRWNWRLTMVLVCNCHGYSCLNLPLTSQVREASTKATTMSTGDVDETRPLVTDGAGYGATDPGPSVPPPKPEPTPLPMGQILLLSLTRVSEPISFSVLLPFVNQMVLSTGEVTVEEVGYAAGWLETCFSLTQIVFLMLWSRAADAWGRKPVLLCALAGAMISCTLFGFAKHMWQMYAIRVLGGVFGANAAVIRTLFAENCDRTNMATAFAYFSFAASVGGLVGPTIGGALANPVERFPRLFGQSKLFSEHPFVLPCMVVSAYVGGTILLCLLYLREPHHRENSKGGSSKPSTMSIRESLKPPMPRMLVIYAVTVTASFCQGALVPLHLFTPINLGGLNETPSQIALVSAISALFSAIWMLLLMPKLDRRLGTKRLFIYCSAATPVMMVLPVIANAFARTGHFGMSYFALFLFICIGSGAGMTFTSVQVLLNSTAPAGGISTVNGVAQMIAGATKSVGPGIISSIYAFGVSNQILAGYLAWVVMTVIGVILLAASFRVPADYDEKVDAAK</sequence>
<dbReference type="InParanoid" id="A0A1Y2API6"/>
<dbReference type="Gene3D" id="1.20.1250.20">
    <property type="entry name" value="MFS general substrate transporter like domains"/>
    <property type="match status" value="1"/>
</dbReference>
<proteinExistence type="predicted"/>
<comment type="caution">
    <text evidence="10">The sequence shown here is derived from an EMBL/GenBank/DDBJ whole genome shotgun (WGS) entry which is preliminary data.</text>
</comment>
<dbReference type="CDD" id="cd17330">
    <property type="entry name" value="MFS_SLC46_TetA_like"/>
    <property type="match status" value="1"/>
</dbReference>
<comment type="subcellular location">
    <subcellularLocation>
        <location evidence="1">Membrane</location>
        <topology evidence="1">Multi-pass membrane protein</topology>
    </subcellularLocation>
</comment>
<feature type="transmembrane region" description="Helical" evidence="7">
    <location>
        <begin position="214"/>
        <end position="238"/>
    </location>
</feature>
<feature type="transmembrane region" description="Helical" evidence="7">
    <location>
        <begin position="181"/>
        <end position="202"/>
    </location>
</feature>
<evidence type="ECO:0000256" key="7">
    <source>
        <dbReference type="SAM" id="Phobius"/>
    </source>
</evidence>
<keyword evidence="11" id="KW-1185">Reference proteome</keyword>
<feature type="transmembrane region" description="Helical" evidence="7">
    <location>
        <begin position="409"/>
        <end position="436"/>
    </location>
</feature>
<feature type="domain" description="Major facilitator superfamily (MFS) profile" evidence="9">
    <location>
        <begin position="86"/>
        <end position="502"/>
    </location>
</feature>
<dbReference type="PANTHER" id="PTHR23504:SF3">
    <property type="entry name" value="MAJOR FACILITATOR SUPERFAMILY (MFS) PROFILE DOMAIN-CONTAINING PROTEIN"/>
    <property type="match status" value="1"/>
</dbReference>
<evidence type="ECO:0000256" key="3">
    <source>
        <dbReference type="ARBA" id="ARBA00022692"/>
    </source>
</evidence>
<evidence type="ECO:0000256" key="8">
    <source>
        <dbReference type="SAM" id="SignalP"/>
    </source>
</evidence>
<dbReference type="GO" id="GO:0022857">
    <property type="term" value="F:transmembrane transporter activity"/>
    <property type="evidence" value="ECO:0007669"/>
    <property type="project" value="InterPro"/>
</dbReference>
<evidence type="ECO:0000256" key="2">
    <source>
        <dbReference type="ARBA" id="ARBA00022448"/>
    </source>
</evidence>
<feature type="signal peptide" evidence="8">
    <location>
        <begin position="1"/>
        <end position="26"/>
    </location>
</feature>
<dbReference type="EMBL" id="MCFC01000067">
    <property type="protein sequence ID" value="ORY24489.1"/>
    <property type="molecule type" value="Genomic_DNA"/>
</dbReference>
<keyword evidence="4 7" id="KW-1133">Transmembrane helix</keyword>
<feature type="transmembrane region" description="Helical" evidence="7">
    <location>
        <begin position="381"/>
        <end position="403"/>
    </location>
</feature>
<evidence type="ECO:0000313" key="11">
    <source>
        <dbReference type="Proteomes" id="UP000193986"/>
    </source>
</evidence>
<reference evidence="10 11" key="1">
    <citation type="submission" date="2016-07" db="EMBL/GenBank/DDBJ databases">
        <title>Pervasive Adenine N6-methylation of Active Genes in Fungi.</title>
        <authorList>
            <consortium name="DOE Joint Genome Institute"/>
            <person name="Mondo S.J."/>
            <person name="Dannebaum R.O."/>
            <person name="Kuo R.C."/>
            <person name="Labutti K."/>
            <person name="Haridas S."/>
            <person name="Kuo A."/>
            <person name="Salamov A."/>
            <person name="Ahrendt S.R."/>
            <person name="Lipzen A."/>
            <person name="Sullivan W."/>
            <person name="Andreopoulos W.B."/>
            <person name="Clum A."/>
            <person name="Lindquist E."/>
            <person name="Daum C."/>
            <person name="Ramamoorthy G.K."/>
            <person name="Gryganskyi A."/>
            <person name="Culley D."/>
            <person name="Magnuson J.K."/>
            <person name="James T.Y."/>
            <person name="O'Malley M.A."/>
            <person name="Stajich J.E."/>
            <person name="Spatafora J.W."/>
            <person name="Visel A."/>
            <person name="Grigoriev I.V."/>
        </authorList>
    </citation>
    <scope>NUCLEOTIDE SEQUENCE [LARGE SCALE GENOMIC DNA]</scope>
    <source>
        <strain evidence="10 11">68-887.2</strain>
    </source>
</reference>
<accession>A0A1Y2API6</accession>
<evidence type="ECO:0000256" key="5">
    <source>
        <dbReference type="ARBA" id="ARBA00023136"/>
    </source>
</evidence>
<feature type="transmembrane region" description="Helical" evidence="7">
    <location>
        <begin position="350"/>
        <end position="369"/>
    </location>
</feature>
<dbReference type="InterPro" id="IPR001958">
    <property type="entry name" value="Tet-R_TetA/multi-R_MdtG-like"/>
</dbReference>
<dbReference type="AlphaFoldDB" id="A0A1Y2API6"/>
<keyword evidence="5 7" id="KW-0472">Membrane</keyword>
<feature type="transmembrane region" description="Helical" evidence="7">
    <location>
        <begin position="479"/>
        <end position="501"/>
    </location>
</feature>
<dbReference type="PANTHER" id="PTHR23504">
    <property type="entry name" value="MAJOR FACILITATOR SUPERFAMILY DOMAIN-CONTAINING PROTEIN 10"/>
    <property type="match status" value="1"/>
</dbReference>
<name>A0A1Y2API6_9TREE</name>
<evidence type="ECO:0000256" key="1">
    <source>
        <dbReference type="ARBA" id="ARBA00004141"/>
    </source>
</evidence>
<dbReference type="GO" id="GO:0016020">
    <property type="term" value="C:membrane"/>
    <property type="evidence" value="ECO:0007669"/>
    <property type="project" value="UniProtKB-SubCell"/>
</dbReference>
<feature type="transmembrane region" description="Helical" evidence="7">
    <location>
        <begin position="157"/>
        <end position="175"/>
    </location>
</feature>
<evidence type="ECO:0000256" key="6">
    <source>
        <dbReference type="SAM" id="MobiDB-lite"/>
    </source>
</evidence>
<dbReference type="Proteomes" id="UP000193986">
    <property type="component" value="Unassembled WGS sequence"/>
</dbReference>
<keyword evidence="8" id="KW-0732">Signal</keyword>
<organism evidence="10 11">
    <name type="scientific">Naematelia encephala</name>
    <dbReference type="NCBI Taxonomy" id="71784"/>
    <lineage>
        <taxon>Eukaryota</taxon>
        <taxon>Fungi</taxon>
        <taxon>Dikarya</taxon>
        <taxon>Basidiomycota</taxon>
        <taxon>Agaricomycotina</taxon>
        <taxon>Tremellomycetes</taxon>
        <taxon>Tremellales</taxon>
        <taxon>Naemateliaceae</taxon>
        <taxon>Naematelia</taxon>
    </lineage>
</organism>
<dbReference type="OrthoDB" id="419616at2759"/>
<gene>
    <name evidence="10" type="ORF">BCR39DRAFT_546810</name>
</gene>
<evidence type="ECO:0000313" key="10">
    <source>
        <dbReference type="EMBL" id="ORY24489.1"/>
    </source>
</evidence>
<feature type="chain" id="PRO_5012395303" evidence="8">
    <location>
        <begin position="27"/>
        <end position="515"/>
    </location>
</feature>
<keyword evidence="3 7" id="KW-0812">Transmembrane</keyword>
<dbReference type="InterPro" id="IPR036259">
    <property type="entry name" value="MFS_trans_sf"/>
</dbReference>